<feature type="domain" description="DUF4829" evidence="1">
    <location>
        <begin position="36"/>
        <end position="155"/>
    </location>
</feature>
<dbReference type="InterPro" id="IPR032256">
    <property type="entry name" value="DUF4829"/>
</dbReference>
<evidence type="ECO:0000313" key="3">
    <source>
        <dbReference type="Proteomes" id="UP000243494"/>
    </source>
</evidence>
<evidence type="ECO:0000313" key="2">
    <source>
        <dbReference type="EMBL" id="RDY23211.1"/>
    </source>
</evidence>
<reference evidence="2 3" key="1">
    <citation type="journal article" date="2017" name="Genome Announc.">
        <title>Draft Genome Sequence of Romboutsia maritimum sp. nov. Strain CCRI-22766(T), Isolated from Coastal Estuarine Mud.</title>
        <authorList>
            <person name="Maheux A.F."/>
            <person name="Boudreau D.K."/>
            <person name="Berube E."/>
            <person name="Boissinot M."/>
            <person name="Raymond F."/>
            <person name="Brodeur S."/>
            <person name="Corbeil J."/>
            <person name="Brightwell G."/>
            <person name="Broda D."/>
            <person name="Omar R.F."/>
            <person name="Bergeron M.G."/>
        </authorList>
    </citation>
    <scope>NUCLEOTIDE SEQUENCE [LARGE SCALE GENOMIC DNA]</scope>
    <source>
        <strain evidence="2 3">CCRI-22766</strain>
    </source>
</reference>
<name>A0A371IRW1_9FIRM</name>
<comment type="caution">
    <text evidence="2">The sequence shown here is derived from an EMBL/GenBank/DDBJ whole genome shotgun (WGS) entry which is preliminary data.</text>
</comment>
<proteinExistence type="predicted"/>
<sequence>MSKKQKICILSLAIIVFVGGLFIKQKKQTDWENNPEKVIENYFKFQNNHDIDKLSDCYLKQPYNGSYKLSKEELNNIENTKVIKIELLKNENTYKGDLDIYNQLNPNNLIEKEDIKIYSVSYYIRFKDDSNTPIKNGEDQVFFTIVKDKNSDWKIFTIEM</sequence>
<dbReference type="OrthoDB" id="1933189at2"/>
<protein>
    <submittedName>
        <fullName evidence="2">DUF4829 domain-containing protein</fullName>
    </submittedName>
</protein>
<evidence type="ECO:0000259" key="1">
    <source>
        <dbReference type="Pfam" id="PF16111"/>
    </source>
</evidence>
<dbReference type="AlphaFoldDB" id="A0A371IRW1"/>
<gene>
    <name evidence="2" type="ORF">CHF27_009165</name>
</gene>
<dbReference type="Pfam" id="PF16111">
    <property type="entry name" value="DUF4829"/>
    <property type="match status" value="1"/>
</dbReference>
<dbReference type="EMBL" id="NOJZ02000016">
    <property type="protein sequence ID" value="RDY23211.1"/>
    <property type="molecule type" value="Genomic_DNA"/>
</dbReference>
<dbReference type="RefSeq" id="WP_095406532.1">
    <property type="nucleotide sequence ID" value="NZ_NOJZ02000016.1"/>
</dbReference>
<organism evidence="2 3">
    <name type="scientific">Romboutsia maritimum</name>
    <dbReference type="NCBI Taxonomy" id="2020948"/>
    <lineage>
        <taxon>Bacteria</taxon>
        <taxon>Bacillati</taxon>
        <taxon>Bacillota</taxon>
        <taxon>Clostridia</taxon>
        <taxon>Peptostreptococcales</taxon>
        <taxon>Peptostreptococcaceae</taxon>
        <taxon>Romboutsia</taxon>
    </lineage>
</organism>
<accession>A0A371IRW1</accession>
<keyword evidence="3" id="KW-1185">Reference proteome</keyword>
<dbReference type="Proteomes" id="UP000243494">
    <property type="component" value="Unassembled WGS sequence"/>
</dbReference>